<evidence type="ECO:0000313" key="2">
    <source>
        <dbReference type="EMBL" id="MDC2960372.1"/>
    </source>
</evidence>
<comment type="caution">
    <text evidence="2">The sequence shown here is derived from an EMBL/GenBank/DDBJ whole genome shotgun (WGS) entry which is preliminary data.</text>
</comment>
<dbReference type="Proteomes" id="UP001221328">
    <property type="component" value="Unassembled WGS sequence"/>
</dbReference>
<protein>
    <submittedName>
        <fullName evidence="2">Uncharacterized protein</fullName>
    </submittedName>
</protein>
<reference evidence="2 3" key="1">
    <citation type="journal article" date="2015" name="Int. J. Syst. Evol. Microbiol.">
        <title>Streptomyces gilvifuscus sp. nov., an actinomycete that produces antibacterial compounds isolated from soil.</title>
        <authorList>
            <person name="Nguyen T.M."/>
            <person name="Kim J."/>
        </authorList>
    </citation>
    <scope>NUCLEOTIDE SEQUENCE [LARGE SCALE GENOMIC DNA]</scope>
    <source>
        <strain evidence="2 3">T113</strain>
    </source>
</reference>
<dbReference type="EMBL" id="JAQOSK010000022">
    <property type="protein sequence ID" value="MDC2960372.1"/>
    <property type="molecule type" value="Genomic_DNA"/>
</dbReference>
<evidence type="ECO:0000313" key="3">
    <source>
        <dbReference type="Proteomes" id="UP001221328"/>
    </source>
</evidence>
<gene>
    <name evidence="2" type="ORF">PO587_38700</name>
</gene>
<feature type="compositionally biased region" description="Low complexity" evidence="1">
    <location>
        <begin position="370"/>
        <end position="381"/>
    </location>
</feature>
<proteinExistence type="predicted"/>
<sequence length="588" mass="65098">MGALVRDSRLVQTAVIGNEHSDVPVVLPVAAIELDAFRRRHRGDSFWCGLLLGGCGARLADKLYVDRQCHFQHYPSGPDGGEAVCRRGGVGESSADHLYVKGALQTSLAKHGRAARFSYPEPIGSGLDVDLGDGRRFRVHLGGRASPVRDGSIPIVGADVPLEPGTLTRCRYVYRVRVQSEGPERRVWIGTESLARPTEWVPLADCGWTGDGLVTEAAQRILRERSAGPTPHAQTLPEAVTRLIRGLEAAQRSGTVEHVRRLYEGSEPLLETLEPHARTQAQQALAEARTWLDGHMGYQQSVFADLERAVDEKRAWDVREHYNRATTLTRRGASDAELRILQKARRYLQEKNHQPAPDTATRRRQALDRLAPAPQRAAAVPPTRPDSHHERARRQQQAAVLRVRRLVAEHQQTHMSPTRRAEKFRELHDAVTAADDALTRQLLRQIRALREKYAVDETAPPGYVPRPAAGLPDETLAAAAAKVRSALIRVARAQQTLTWAALKGQLGTALPDMTDQERQHLIALVDAASERDEPLLSSVLAAADPQLAEAYRLSANLLGGHLPPDDRELLRDVIDADAHQTHAYWRPR</sequence>
<feature type="region of interest" description="Disordered" evidence="1">
    <location>
        <begin position="370"/>
        <end position="399"/>
    </location>
</feature>
<dbReference type="RefSeq" id="WP_272178520.1">
    <property type="nucleotide sequence ID" value="NZ_JAQOSK010000022.1"/>
</dbReference>
<evidence type="ECO:0000256" key="1">
    <source>
        <dbReference type="SAM" id="MobiDB-lite"/>
    </source>
</evidence>
<keyword evidence="3" id="KW-1185">Reference proteome</keyword>
<organism evidence="2 3">
    <name type="scientific">Streptomyces gilvifuscus</name>
    <dbReference type="NCBI Taxonomy" id="1550617"/>
    <lineage>
        <taxon>Bacteria</taxon>
        <taxon>Bacillati</taxon>
        <taxon>Actinomycetota</taxon>
        <taxon>Actinomycetes</taxon>
        <taxon>Kitasatosporales</taxon>
        <taxon>Streptomycetaceae</taxon>
        <taxon>Streptomyces</taxon>
    </lineage>
</organism>
<accession>A0ABT5G6Z7</accession>
<name>A0ABT5G6Z7_9ACTN</name>